<evidence type="ECO:0000256" key="2">
    <source>
        <dbReference type="ARBA" id="ARBA00022723"/>
    </source>
</evidence>
<name>A0AAW0SRG5_SCYPA</name>
<evidence type="ECO:0000259" key="12">
    <source>
        <dbReference type="PROSITE" id="PS50157"/>
    </source>
</evidence>
<dbReference type="GO" id="GO:0005634">
    <property type="term" value="C:nucleus"/>
    <property type="evidence" value="ECO:0007669"/>
    <property type="project" value="UniProtKB-SubCell"/>
</dbReference>
<gene>
    <name evidence="13" type="ORF">O3P69_014016</name>
</gene>
<dbReference type="Gene3D" id="3.30.160.60">
    <property type="entry name" value="Classic Zinc Finger"/>
    <property type="match status" value="3"/>
</dbReference>
<dbReference type="Proteomes" id="UP001487740">
    <property type="component" value="Unassembled WGS sequence"/>
</dbReference>
<dbReference type="PROSITE" id="PS00028">
    <property type="entry name" value="ZINC_FINGER_C2H2_1"/>
    <property type="match status" value="3"/>
</dbReference>
<keyword evidence="5" id="KW-0862">Zinc</keyword>
<dbReference type="PANTHER" id="PTHR23235:SF132">
    <property type="entry name" value="KRUEPPEL-LIKE FACTOR 9"/>
    <property type="match status" value="1"/>
</dbReference>
<dbReference type="FunFam" id="3.30.160.60:FF:000595">
    <property type="entry name" value="Krueppel-like factor 14"/>
    <property type="match status" value="1"/>
</dbReference>
<keyword evidence="7" id="KW-0238">DNA-binding</keyword>
<feature type="compositionally biased region" description="Basic and acidic residues" evidence="11">
    <location>
        <begin position="301"/>
        <end position="315"/>
    </location>
</feature>
<evidence type="ECO:0000256" key="5">
    <source>
        <dbReference type="ARBA" id="ARBA00022833"/>
    </source>
</evidence>
<feature type="region of interest" description="Disordered" evidence="11">
    <location>
        <begin position="87"/>
        <end position="123"/>
    </location>
</feature>
<dbReference type="GO" id="GO:0000978">
    <property type="term" value="F:RNA polymerase II cis-regulatory region sequence-specific DNA binding"/>
    <property type="evidence" value="ECO:0007669"/>
    <property type="project" value="TreeGrafter"/>
</dbReference>
<feature type="domain" description="C2H2-type" evidence="12">
    <location>
        <begin position="373"/>
        <end position="402"/>
    </location>
</feature>
<accession>A0AAW0SRG5</accession>
<keyword evidence="3" id="KW-0677">Repeat</keyword>
<dbReference type="GO" id="GO:0008270">
    <property type="term" value="F:zinc ion binding"/>
    <property type="evidence" value="ECO:0007669"/>
    <property type="project" value="UniProtKB-KW"/>
</dbReference>
<evidence type="ECO:0000256" key="11">
    <source>
        <dbReference type="SAM" id="MobiDB-lite"/>
    </source>
</evidence>
<organism evidence="13 14">
    <name type="scientific">Scylla paramamosain</name>
    <name type="common">Mud crab</name>
    <dbReference type="NCBI Taxonomy" id="85552"/>
    <lineage>
        <taxon>Eukaryota</taxon>
        <taxon>Metazoa</taxon>
        <taxon>Ecdysozoa</taxon>
        <taxon>Arthropoda</taxon>
        <taxon>Crustacea</taxon>
        <taxon>Multicrustacea</taxon>
        <taxon>Malacostraca</taxon>
        <taxon>Eumalacostraca</taxon>
        <taxon>Eucarida</taxon>
        <taxon>Decapoda</taxon>
        <taxon>Pleocyemata</taxon>
        <taxon>Brachyura</taxon>
        <taxon>Eubrachyura</taxon>
        <taxon>Portunoidea</taxon>
        <taxon>Portunidae</taxon>
        <taxon>Portuninae</taxon>
        <taxon>Scylla</taxon>
    </lineage>
</organism>
<evidence type="ECO:0000313" key="13">
    <source>
        <dbReference type="EMBL" id="KAK8377763.1"/>
    </source>
</evidence>
<dbReference type="InterPro" id="IPR013087">
    <property type="entry name" value="Znf_C2H2_type"/>
</dbReference>
<evidence type="ECO:0000256" key="3">
    <source>
        <dbReference type="ARBA" id="ARBA00022737"/>
    </source>
</evidence>
<feature type="compositionally biased region" description="Pro residues" evidence="11">
    <location>
        <begin position="202"/>
        <end position="214"/>
    </location>
</feature>
<dbReference type="PANTHER" id="PTHR23235">
    <property type="entry name" value="KRUEPPEL-LIKE TRANSCRIPTION FACTOR"/>
    <property type="match status" value="1"/>
</dbReference>
<dbReference type="FunFam" id="3.30.160.60:FF:000018">
    <property type="entry name" value="Krueppel-like factor 15"/>
    <property type="match status" value="1"/>
</dbReference>
<keyword evidence="2" id="KW-0479">Metal-binding</keyword>
<dbReference type="PROSITE" id="PS50157">
    <property type="entry name" value="ZINC_FINGER_C2H2_2"/>
    <property type="match status" value="3"/>
</dbReference>
<evidence type="ECO:0000256" key="7">
    <source>
        <dbReference type="ARBA" id="ARBA00023125"/>
    </source>
</evidence>
<dbReference type="Pfam" id="PF00096">
    <property type="entry name" value="zf-C2H2"/>
    <property type="match status" value="3"/>
</dbReference>
<keyword evidence="14" id="KW-1185">Reference proteome</keyword>
<feature type="compositionally biased region" description="Pro residues" evidence="11">
    <location>
        <begin position="236"/>
        <end position="248"/>
    </location>
</feature>
<sequence length="454" mass="50068">MVVAGQVGGTVQVGVMGGGEVGSSSHKARHHYNGLPATLPAAPPAYHTASSLNILSYLVRYLRSHTTMSLMEYTPVYHDKMKVQPSADAAGAEKRTGSTSESQQHVKAQFSVARGRGETRSSPVSLRVSSSCVVIFDNYLTCAFLVITMASLTLEEDLNAAACLVAMKGGGRVSPWAAPDTHSQRPRLHVKTNLPLQRTYHDPPPTHTPAPSPEHSPSVEYTHPPPLSPAHHMYQPPTPPTPPSPPTPTLEDHSYCPPSETDQSVYLIASILADLKRVQQVREEPQPPSNEPEVQEAPLDYSKRVESEAPGREEDSTPNPRSVGGRRGRGRSSHFKPEDKRAHPCTFPGCDKIYGKSSHLKAHLRTHTGERPFECSWQSCRKRFARSDELARHTRTHTGEKNFVCPVCQKRFMRSDHLSKHARRHPDFDPTLLRQRRQAALVITASDSEEMGSP</sequence>
<dbReference type="SMART" id="SM00355">
    <property type="entry name" value="ZnF_C2H2"/>
    <property type="match status" value="3"/>
</dbReference>
<evidence type="ECO:0000313" key="14">
    <source>
        <dbReference type="Proteomes" id="UP001487740"/>
    </source>
</evidence>
<evidence type="ECO:0000256" key="1">
    <source>
        <dbReference type="ARBA" id="ARBA00004123"/>
    </source>
</evidence>
<keyword evidence="9" id="KW-0539">Nucleus</keyword>
<dbReference type="GO" id="GO:0000981">
    <property type="term" value="F:DNA-binding transcription factor activity, RNA polymerase II-specific"/>
    <property type="evidence" value="ECO:0007669"/>
    <property type="project" value="TreeGrafter"/>
</dbReference>
<keyword evidence="4 10" id="KW-0863">Zinc-finger</keyword>
<dbReference type="FunFam" id="3.30.160.60:FF:002639">
    <property type="entry name" value="Kruppel-Like Factor (Zinc finger protein)"/>
    <property type="match status" value="1"/>
</dbReference>
<keyword evidence="6" id="KW-0805">Transcription regulation</keyword>
<feature type="region of interest" description="Disordered" evidence="11">
    <location>
        <begin position="280"/>
        <end position="341"/>
    </location>
</feature>
<dbReference type="InterPro" id="IPR036236">
    <property type="entry name" value="Znf_C2H2_sf"/>
</dbReference>
<proteinExistence type="predicted"/>
<feature type="domain" description="C2H2-type" evidence="12">
    <location>
        <begin position="343"/>
        <end position="372"/>
    </location>
</feature>
<feature type="compositionally biased region" description="Basic residues" evidence="11">
    <location>
        <begin position="324"/>
        <end position="334"/>
    </location>
</feature>
<comment type="caution">
    <text evidence="13">The sequence shown here is derived from an EMBL/GenBank/DDBJ whole genome shotgun (WGS) entry which is preliminary data.</text>
</comment>
<reference evidence="13 14" key="1">
    <citation type="submission" date="2023-03" db="EMBL/GenBank/DDBJ databases">
        <title>High-quality genome of Scylla paramamosain provides insights in environmental adaptation.</title>
        <authorList>
            <person name="Zhang L."/>
        </authorList>
    </citation>
    <scope>NUCLEOTIDE SEQUENCE [LARGE SCALE GENOMIC DNA]</scope>
    <source>
        <strain evidence="13">LZ_2023a</strain>
        <tissue evidence="13">Muscle</tissue>
    </source>
</reference>
<dbReference type="SUPFAM" id="SSF57667">
    <property type="entry name" value="beta-beta-alpha zinc fingers"/>
    <property type="match status" value="2"/>
</dbReference>
<feature type="region of interest" description="Disordered" evidence="11">
    <location>
        <begin position="175"/>
        <end position="260"/>
    </location>
</feature>
<protein>
    <recommendedName>
        <fullName evidence="12">C2H2-type domain-containing protein</fullName>
    </recommendedName>
</protein>
<feature type="domain" description="C2H2-type" evidence="12">
    <location>
        <begin position="403"/>
        <end position="430"/>
    </location>
</feature>
<evidence type="ECO:0000256" key="9">
    <source>
        <dbReference type="ARBA" id="ARBA00023242"/>
    </source>
</evidence>
<keyword evidence="8" id="KW-0804">Transcription</keyword>
<evidence type="ECO:0000256" key="8">
    <source>
        <dbReference type="ARBA" id="ARBA00023163"/>
    </source>
</evidence>
<evidence type="ECO:0000256" key="4">
    <source>
        <dbReference type="ARBA" id="ARBA00022771"/>
    </source>
</evidence>
<evidence type="ECO:0000256" key="6">
    <source>
        <dbReference type="ARBA" id="ARBA00023015"/>
    </source>
</evidence>
<dbReference type="AlphaFoldDB" id="A0AAW0SRG5"/>
<feature type="compositionally biased region" description="Polar residues" evidence="11">
    <location>
        <begin position="97"/>
        <end position="106"/>
    </location>
</feature>
<comment type="subcellular location">
    <subcellularLocation>
        <location evidence="1">Nucleus</location>
    </subcellularLocation>
</comment>
<dbReference type="EMBL" id="JARAKH010000047">
    <property type="protein sequence ID" value="KAK8377763.1"/>
    <property type="molecule type" value="Genomic_DNA"/>
</dbReference>
<evidence type="ECO:0000256" key="10">
    <source>
        <dbReference type="PROSITE-ProRule" id="PRU00042"/>
    </source>
</evidence>